<evidence type="ECO:0000256" key="3">
    <source>
        <dbReference type="ARBA" id="ARBA00022475"/>
    </source>
</evidence>
<dbReference type="AlphaFoldDB" id="A0A2T0R3M0"/>
<feature type="transmembrane region" description="Helical" evidence="7">
    <location>
        <begin position="126"/>
        <end position="148"/>
    </location>
</feature>
<feature type="transmembrane region" description="Helical" evidence="7">
    <location>
        <begin position="203"/>
        <end position="224"/>
    </location>
</feature>
<reference evidence="10 11" key="1">
    <citation type="submission" date="2018-03" db="EMBL/GenBank/DDBJ databases">
        <title>Genomic Encyclopedia of Archaeal and Bacterial Type Strains, Phase II (KMG-II): from individual species to whole genera.</title>
        <authorList>
            <person name="Goeker M."/>
        </authorList>
    </citation>
    <scope>NUCLEOTIDE SEQUENCE [LARGE SCALE GENOMIC DNA]</scope>
    <source>
        <strain evidence="10 11">DSM 19711</strain>
    </source>
</reference>
<keyword evidence="4 7" id="KW-0812">Transmembrane</keyword>
<name>A0A2T0R3M0_9ACTN</name>
<keyword evidence="5 7" id="KW-1133">Transmembrane helix</keyword>
<dbReference type="Proteomes" id="UP000238083">
    <property type="component" value="Unassembled WGS sequence"/>
</dbReference>
<keyword evidence="6 7" id="KW-0472">Membrane</keyword>
<keyword evidence="3" id="KW-1003">Cell membrane</keyword>
<dbReference type="CDD" id="cd06261">
    <property type="entry name" value="TM_PBP2"/>
    <property type="match status" value="1"/>
</dbReference>
<comment type="caution">
    <text evidence="10">The sequence shown here is derived from an EMBL/GenBank/DDBJ whole genome shotgun (WGS) entry which is preliminary data.</text>
</comment>
<comment type="subcellular location">
    <subcellularLocation>
        <location evidence="1 7">Cell membrane</location>
        <topology evidence="1 7">Multi-pass membrane protein</topology>
    </subcellularLocation>
</comment>
<dbReference type="InterPro" id="IPR000515">
    <property type="entry name" value="MetI-like"/>
</dbReference>
<accession>A0A2T0R3M0</accession>
<feature type="transmembrane region" description="Helical" evidence="7">
    <location>
        <begin position="31"/>
        <end position="49"/>
    </location>
</feature>
<dbReference type="EMBL" id="PVZF01000006">
    <property type="protein sequence ID" value="PRY14593.1"/>
    <property type="molecule type" value="Genomic_DNA"/>
</dbReference>
<dbReference type="PROSITE" id="PS50928">
    <property type="entry name" value="ABC_TM1"/>
    <property type="match status" value="1"/>
</dbReference>
<evidence type="ECO:0000256" key="6">
    <source>
        <dbReference type="ARBA" id="ARBA00023136"/>
    </source>
</evidence>
<feature type="transmembrane region" description="Helical" evidence="7">
    <location>
        <begin position="154"/>
        <end position="175"/>
    </location>
</feature>
<feature type="region of interest" description="Disordered" evidence="8">
    <location>
        <begin position="1"/>
        <end position="23"/>
    </location>
</feature>
<dbReference type="Pfam" id="PF00528">
    <property type="entry name" value="BPD_transp_1"/>
    <property type="match status" value="1"/>
</dbReference>
<dbReference type="OrthoDB" id="2063054at2"/>
<evidence type="ECO:0000256" key="8">
    <source>
        <dbReference type="SAM" id="MobiDB-lite"/>
    </source>
</evidence>
<evidence type="ECO:0000259" key="9">
    <source>
        <dbReference type="PROSITE" id="PS50928"/>
    </source>
</evidence>
<dbReference type="InterPro" id="IPR035906">
    <property type="entry name" value="MetI-like_sf"/>
</dbReference>
<feature type="transmembrane region" description="Helical" evidence="7">
    <location>
        <begin position="261"/>
        <end position="281"/>
    </location>
</feature>
<evidence type="ECO:0000256" key="4">
    <source>
        <dbReference type="ARBA" id="ARBA00022692"/>
    </source>
</evidence>
<evidence type="ECO:0000256" key="7">
    <source>
        <dbReference type="RuleBase" id="RU363032"/>
    </source>
</evidence>
<sequence length="295" mass="32207">MAAQNTLTVRGQAAGGTPARRNKGVRNSAKWAHLPLVLTTLLLIFPFYWTVVMATNTNADYYLTPPKVVPGTHLLENISSVLTSINFFGSMANTAIVAVSVTVLVLFLDSMAAFAFAKYDFPAKKFLFGLMLAFFMVPAQLSTVPQYITMTHIGWVGTLQALIVPAAANAFGIFWMRQYISTAIPDEILDAAVVDGCGFFRQYVLIVLPVIRPGLAFLGIYTFVAAWNDYVWPLIVLINPDMLTLQVALSQLNATRNTDYAVVMAGALLAIVPLIVVFLLFSKQFVADSVKGAVR</sequence>
<dbReference type="Gene3D" id="1.10.3720.10">
    <property type="entry name" value="MetI-like"/>
    <property type="match status" value="1"/>
</dbReference>
<keyword evidence="11" id="KW-1185">Reference proteome</keyword>
<evidence type="ECO:0000256" key="1">
    <source>
        <dbReference type="ARBA" id="ARBA00004651"/>
    </source>
</evidence>
<comment type="similarity">
    <text evidence="7">Belongs to the binding-protein-dependent transport system permease family.</text>
</comment>
<dbReference type="GO" id="GO:0005886">
    <property type="term" value="C:plasma membrane"/>
    <property type="evidence" value="ECO:0007669"/>
    <property type="project" value="UniProtKB-SubCell"/>
</dbReference>
<evidence type="ECO:0000313" key="11">
    <source>
        <dbReference type="Proteomes" id="UP000238083"/>
    </source>
</evidence>
<organism evidence="10 11">
    <name type="scientific">Kineococcus rhizosphaerae</name>
    <dbReference type="NCBI Taxonomy" id="559628"/>
    <lineage>
        <taxon>Bacteria</taxon>
        <taxon>Bacillati</taxon>
        <taxon>Actinomycetota</taxon>
        <taxon>Actinomycetes</taxon>
        <taxon>Kineosporiales</taxon>
        <taxon>Kineosporiaceae</taxon>
        <taxon>Kineococcus</taxon>
    </lineage>
</organism>
<evidence type="ECO:0000256" key="5">
    <source>
        <dbReference type="ARBA" id="ARBA00022989"/>
    </source>
</evidence>
<gene>
    <name evidence="10" type="ORF">CLV37_106151</name>
</gene>
<dbReference type="PANTHER" id="PTHR43744:SF12">
    <property type="entry name" value="ABC TRANSPORTER PERMEASE PROTEIN MG189-RELATED"/>
    <property type="match status" value="1"/>
</dbReference>
<evidence type="ECO:0000313" key="10">
    <source>
        <dbReference type="EMBL" id="PRY14593.1"/>
    </source>
</evidence>
<dbReference type="PANTHER" id="PTHR43744">
    <property type="entry name" value="ABC TRANSPORTER PERMEASE PROTEIN MG189-RELATED-RELATED"/>
    <property type="match status" value="1"/>
</dbReference>
<keyword evidence="2 7" id="KW-0813">Transport</keyword>
<feature type="transmembrane region" description="Helical" evidence="7">
    <location>
        <begin position="95"/>
        <end position="117"/>
    </location>
</feature>
<protein>
    <submittedName>
        <fullName evidence="10">Carbohydrate ABC transporter membrane protein 2 (CUT1 family)</fullName>
    </submittedName>
</protein>
<dbReference type="GO" id="GO:0055085">
    <property type="term" value="P:transmembrane transport"/>
    <property type="evidence" value="ECO:0007669"/>
    <property type="project" value="InterPro"/>
</dbReference>
<evidence type="ECO:0000256" key="2">
    <source>
        <dbReference type="ARBA" id="ARBA00022448"/>
    </source>
</evidence>
<dbReference type="SUPFAM" id="SSF161098">
    <property type="entry name" value="MetI-like"/>
    <property type="match status" value="1"/>
</dbReference>
<feature type="domain" description="ABC transmembrane type-1" evidence="9">
    <location>
        <begin position="91"/>
        <end position="281"/>
    </location>
</feature>
<dbReference type="RefSeq" id="WP_106211387.1">
    <property type="nucleotide sequence ID" value="NZ_PVZF01000006.1"/>
</dbReference>
<proteinExistence type="inferred from homology"/>